<dbReference type="OrthoDB" id="5373182at2"/>
<accession>A0A151CGY4</accession>
<organism evidence="2 3">
    <name type="scientific">Sulfurovum riftiae</name>
    <dbReference type="NCBI Taxonomy" id="1630136"/>
    <lineage>
        <taxon>Bacteria</taxon>
        <taxon>Pseudomonadati</taxon>
        <taxon>Campylobacterota</taxon>
        <taxon>Epsilonproteobacteria</taxon>
        <taxon>Campylobacterales</taxon>
        <taxon>Sulfurovaceae</taxon>
        <taxon>Sulfurovum</taxon>
    </lineage>
</organism>
<reference evidence="2 3" key="1">
    <citation type="submission" date="2015-11" db="EMBL/GenBank/DDBJ databases">
        <title>Draft genome of Sulfurovum riftiae 1812E, a member of the Epsilonproteobacteria isolated from the tube of the deep-sea hydrothermal vent tubewom Riftia pachyptila.</title>
        <authorList>
            <person name="Vetriani C."/>
            <person name="Giovannelli D."/>
        </authorList>
    </citation>
    <scope>NUCLEOTIDE SEQUENCE [LARGE SCALE GENOMIC DNA]</scope>
    <source>
        <strain evidence="2 3">1812E</strain>
    </source>
</reference>
<keyword evidence="1" id="KW-0732">Signal</keyword>
<protein>
    <recommendedName>
        <fullName evidence="4">Cobalt transporter</fullName>
    </recommendedName>
</protein>
<comment type="caution">
    <text evidence="2">The sequence shown here is derived from an EMBL/GenBank/DDBJ whole genome shotgun (WGS) entry which is preliminary data.</text>
</comment>
<gene>
    <name evidence="2" type="ORF">AS592_06885</name>
</gene>
<feature type="signal peptide" evidence="1">
    <location>
        <begin position="1"/>
        <end position="21"/>
    </location>
</feature>
<dbReference type="EMBL" id="LNKT01000023">
    <property type="protein sequence ID" value="KYJ86523.1"/>
    <property type="molecule type" value="Genomic_DNA"/>
</dbReference>
<dbReference type="Proteomes" id="UP000075359">
    <property type="component" value="Unassembled WGS sequence"/>
</dbReference>
<sequence length="101" mass="11254">MKSGLIKLLLLLALAFNITHASIIATEDHCAHEDVTEYVMEQSHSTDCGDLCDLHHLFHLTAIITPALDFFGTALHTEQPTAEQFNYHPPFQTTENKPPIA</sequence>
<feature type="chain" id="PRO_5007578504" description="Cobalt transporter" evidence="1">
    <location>
        <begin position="22"/>
        <end position="101"/>
    </location>
</feature>
<dbReference type="RefSeq" id="WP_067330822.1">
    <property type="nucleotide sequence ID" value="NZ_LNKT01000023.1"/>
</dbReference>
<keyword evidence="3" id="KW-1185">Reference proteome</keyword>
<evidence type="ECO:0000313" key="2">
    <source>
        <dbReference type="EMBL" id="KYJ86523.1"/>
    </source>
</evidence>
<dbReference type="STRING" id="1630136.AS592_06885"/>
<name>A0A151CGY4_9BACT</name>
<evidence type="ECO:0000313" key="3">
    <source>
        <dbReference type="Proteomes" id="UP000075359"/>
    </source>
</evidence>
<evidence type="ECO:0008006" key="4">
    <source>
        <dbReference type="Google" id="ProtNLM"/>
    </source>
</evidence>
<proteinExistence type="predicted"/>
<evidence type="ECO:0000256" key="1">
    <source>
        <dbReference type="SAM" id="SignalP"/>
    </source>
</evidence>
<dbReference type="AlphaFoldDB" id="A0A151CGY4"/>